<proteinExistence type="predicted"/>
<comment type="caution">
    <text evidence="1">The sequence shown here is derived from an EMBL/GenBank/DDBJ whole genome shotgun (WGS) entry which is preliminary data.</text>
</comment>
<evidence type="ECO:0000313" key="1">
    <source>
        <dbReference type="EMBL" id="EER48246.1"/>
    </source>
</evidence>
<sequence length="30" mass="3080">MVTITALGAITALSVAIILILKKCHLPTAC</sequence>
<dbReference type="EMBL" id="ACQL01000001">
    <property type="protein sequence ID" value="EER48246.1"/>
    <property type="molecule type" value="Genomic_DNA"/>
</dbReference>
<dbReference type="Proteomes" id="UP000005532">
    <property type="component" value="Unassembled WGS sequence"/>
</dbReference>
<organism evidence="1 2">
    <name type="scientific">Actinobacillus minor NM305</name>
    <dbReference type="NCBI Taxonomy" id="637911"/>
    <lineage>
        <taxon>Bacteria</taxon>
        <taxon>Pseudomonadati</taxon>
        <taxon>Pseudomonadota</taxon>
        <taxon>Gammaproteobacteria</taxon>
        <taxon>Pasteurellales</taxon>
        <taxon>Pasteurellaceae</taxon>
        <taxon>Actinobacillus</taxon>
    </lineage>
</organism>
<protein>
    <submittedName>
        <fullName evidence="1">Uncharacterized protein</fullName>
    </submittedName>
</protein>
<accession>C5RYH7</accession>
<dbReference type="AlphaFoldDB" id="C5RYH7"/>
<evidence type="ECO:0000313" key="2">
    <source>
        <dbReference type="Proteomes" id="UP000005532"/>
    </source>
</evidence>
<reference evidence="1 2" key="1">
    <citation type="journal article" date="2010" name="Vet. Microbiol.">
        <title>Production of haemolysins by strains of the Actinobacillus minor/porcitonsillarum complex.</title>
        <authorList>
            <person name="Arya G."/>
            <person name="Niven D.F."/>
        </authorList>
    </citation>
    <scope>NUCLEOTIDE SEQUENCE [LARGE SCALE GENOMIC DNA]</scope>
    <source>
        <strain evidence="1 2">NM305</strain>
    </source>
</reference>
<name>C5RYH7_9PAST</name>
<gene>
    <name evidence="1" type="ORF">AM305_00025</name>
</gene>